<accession>A0A518G7W4</accession>
<sequence>MDWCAMACGGCQSARCNEAVTLAVVGQWGSGAVGGQRGAEFMVGSVVPQHRWMRSALWLSCC</sequence>
<name>A0A518G7W4_9BACT</name>
<dbReference type="Proteomes" id="UP000318017">
    <property type="component" value="Chromosome"/>
</dbReference>
<keyword evidence="2" id="KW-1185">Reference proteome</keyword>
<dbReference type="KEGG" id="ahel:Q31a_29910"/>
<organism evidence="1 2">
    <name type="scientific">Aureliella helgolandensis</name>
    <dbReference type="NCBI Taxonomy" id="2527968"/>
    <lineage>
        <taxon>Bacteria</taxon>
        <taxon>Pseudomonadati</taxon>
        <taxon>Planctomycetota</taxon>
        <taxon>Planctomycetia</taxon>
        <taxon>Pirellulales</taxon>
        <taxon>Pirellulaceae</taxon>
        <taxon>Aureliella</taxon>
    </lineage>
</organism>
<evidence type="ECO:0000313" key="1">
    <source>
        <dbReference type="EMBL" id="QDV24670.1"/>
    </source>
</evidence>
<dbReference type="AlphaFoldDB" id="A0A518G7W4"/>
<gene>
    <name evidence="1" type="ORF">Q31a_29910</name>
</gene>
<reference evidence="1 2" key="1">
    <citation type="submission" date="2019-02" db="EMBL/GenBank/DDBJ databases">
        <title>Deep-cultivation of Planctomycetes and their phenomic and genomic characterization uncovers novel biology.</title>
        <authorList>
            <person name="Wiegand S."/>
            <person name="Jogler M."/>
            <person name="Boedeker C."/>
            <person name="Pinto D."/>
            <person name="Vollmers J."/>
            <person name="Rivas-Marin E."/>
            <person name="Kohn T."/>
            <person name="Peeters S.H."/>
            <person name="Heuer A."/>
            <person name="Rast P."/>
            <person name="Oberbeckmann S."/>
            <person name="Bunk B."/>
            <person name="Jeske O."/>
            <person name="Meyerdierks A."/>
            <person name="Storesund J.E."/>
            <person name="Kallscheuer N."/>
            <person name="Luecker S."/>
            <person name="Lage O.M."/>
            <person name="Pohl T."/>
            <person name="Merkel B.J."/>
            <person name="Hornburger P."/>
            <person name="Mueller R.-W."/>
            <person name="Bruemmer F."/>
            <person name="Labrenz M."/>
            <person name="Spormann A.M."/>
            <person name="Op den Camp H."/>
            <person name="Overmann J."/>
            <person name="Amann R."/>
            <person name="Jetten M.S.M."/>
            <person name="Mascher T."/>
            <person name="Medema M.H."/>
            <person name="Devos D.P."/>
            <person name="Kaster A.-K."/>
            <person name="Ovreas L."/>
            <person name="Rohde M."/>
            <person name="Galperin M.Y."/>
            <person name="Jogler C."/>
        </authorList>
    </citation>
    <scope>NUCLEOTIDE SEQUENCE [LARGE SCALE GENOMIC DNA]</scope>
    <source>
        <strain evidence="1 2">Q31a</strain>
    </source>
</reference>
<evidence type="ECO:0000313" key="2">
    <source>
        <dbReference type="Proteomes" id="UP000318017"/>
    </source>
</evidence>
<protein>
    <submittedName>
        <fullName evidence="1">Uncharacterized protein</fullName>
    </submittedName>
</protein>
<proteinExistence type="predicted"/>
<dbReference type="EMBL" id="CP036298">
    <property type="protein sequence ID" value="QDV24670.1"/>
    <property type="molecule type" value="Genomic_DNA"/>
</dbReference>